<dbReference type="Proteomes" id="UP000007801">
    <property type="component" value="Unassembled WGS sequence"/>
</dbReference>
<name>B3MET1_DROAN</name>
<dbReference type="PhylomeDB" id="B3MET1"/>
<dbReference type="InterPro" id="IPR000618">
    <property type="entry name" value="Insect_cuticle"/>
</dbReference>
<keyword evidence="2" id="KW-0732">Signal</keyword>
<feature type="signal peptide" evidence="2">
    <location>
        <begin position="1"/>
        <end position="16"/>
    </location>
</feature>
<keyword evidence="4" id="KW-1185">Reference proteome</keyword>
<organism evidence="3 4">
    <name type="scientific">Drosophila ananassae</name>
    <name type="common">Fruit fly</name>
    <dbReference type="NCBI Taxonomy" id="7217"/>
    <lineage>
        <taxon>Eukaryota</taxon>
        <taxon>Metazoa</taxon>
        <taxon>Ecdysozoa</taxon>
        <taxon>Arthropoda</taxon>
        <taxon>Hexapoda</taxon>
        <taxon>Insecta</taxon>
        <taxon>Pterygota</taxon>
        <taxon>Neoptera</taxon>
        <taxon>Endopterygota</taxon>
        <taxon>Diptera</taxon>
        <taxon>Brachycera</taxon>
        <taxon>Muscomorpha</taxon>
        <taxon>Ephydroidea</taxon>
        <taxon>Drosophilidae</taxon>
        <taxon>Drosophila</taxon>
        <taxon>Sophophora</taxon>
    </lineage>
</organism>
<evidence type="ECO:0000313" key="3">
    <source>
        <dbReference type="EMBL" id="EDV35545.1"/>
    </source>
</evidence>
<dbReference type="FunCoup" id="B3MET1">
    <property type="interactions" value="11"/>
</dbReference>
<evidence type="ECO:0000256" key="2">
    <source>
        <dbReference type="SAM" id="SignalP"/>
    </source>
</evidence>
<proteinExistence type="predicted"/>
<gene>
    <name evidence="3" type="primary">Dana\GF12425</name>
    <name evidence="3" type="synonym">dana_GLEANR_12428</name>
    <name evidence="3" type="ORF">GF12425</name>
</gene>
<dbReference type="AlphaFoldDB" id="B3MET1"/>
<dbReference type="STRING" id="7217.B3MET1"/>
<dbReference type="PROSITE" id="PS51155">
    <property type="entry name" value="CHIT_BIND_RR_2"/>
    <property type="match status" value="1"/>
</dbReference>
<dbReference type="OMA" id="IYRYIND"/>
<evidence type="ECO:0000256" key="1">
    <source>
        <dbReference type="PROSITE-ProRule" id="PRU00497"/>
    </source>
</evidence>
<reference evidence="3 4" key="1">
    <citation type="journal article" date="2007" name="Nature">
        <title>Evolution of genes and genomes on the Drosophila phylogeny.</title>
        <authorList>
            <consortium name="Drosophila 12 Genomes Consortium"/>
            <person name="Clark A.G."/>
            <person name="Eisen M.B."/>
            <person name="Smith D.R."/>
            <person name="Bergman C.M."/>
            <person name="Oliver B."/>
            <person name="Markow T.A."/>
            <person name="Kaufman T.C."/>
            <person name="Kellis M."/>
            <person name="Gelbart W."/>
            <person name="Iyer V.N."/>
            <person name="Pollard D.A."/>
            <person name="Sackton T.B."/>
            <person name="Larracuente A.M."/>
            <person name="Singh N.D."/>
            <person name="Abad J.P."/>
            <person name="Abt D.N."/>
            <person name="Adryan B."/>
            <person name="Aguade M."/>
            <person name="Akashi H."/>
            <person name="Anderson W.W."/>
            <person name="Aquadro C.F."/>
            <person name="Ardell D.H."/>
            <person name="Arguello R."/>
            <person name="Artieri C.G."/>
            <person name="Barbash D.A."/>
            <person name="Barker D."/>
            <person name="Barsanti P."/>
            <person name="Batterham P."/>
            <person name="Batzoglou S."/>
            <person name="Begun D."/>
            <person name="Bhutkar A."/>
            <person name="Blanco E."/>
            <person name="Bosak S.A."/>
            <person name="Bradley R.K."/>
            <person name="Brand A.D."/>
            <person name="Brent M.R."/>
            <person name="Brooks A.N."/>
            <person name="Brown R.H."/>
            <person name="Butlin R.K."/>
            <person name="Caggese C."/>
            <person name="Calvi B.R."/>
            <person name="Bernardo de Carvalho A."/>
            <person name="Caspi A."/>
            <person name="Castrezana S."/>
            <person name="Celniker S.E."/>
            <person name="Chang J.L."/>
            <person name="Chapple C."/>
            <person name="Chatterji S."/>
            <person name="Chinwalla A."/>
            <person name="Civetta A."/>
            <person name="Clifton S.W."/>
            <person name="Comeron J.M."/>
            <person name="Costello J.C."/>
            <person name="Coyne J.A."/>
            <person name="Daub J."/>
            <person name="David R.G."/>
            <person name="Delcher A.L."/>
            <person name="Delehaunty K."/>
            <person name="Do C.B."/>
            <person name="Ebling H."/>
            <person name="Edwards K."/>
            <person name="Eickbush T."/>
            <person name="Evans J.D."/>
            <person name="Filipski A."/>
            <person name="Findeiss S."/>
            <person name="Freyhult E."/>
            <person name="Fulton L."/>
            <person name="Fulton R."/>
            <person name="Garcia A.C."/>
            <person name="Gardiner A."/>
            <person name="Garfield D.A."/>
            <person name="Garvin B.E."/>
            <person name="Gibson G."/>
            <person name="Gilbert D."/>
            <person name="Gnerre S."/>
            <person name="Godfrey J."/>
            <person name="Good R."/>
            <person name="Gotea V."/>
            <person name="Gravely B."/>
            <person name="Greenberg A.J."/>
            <person name="Griffiths-Jones S."/>
            <person name="Gross S."/>
            <person name="Guigo R."/>
            <person name="Gustafson E.A."/>
            <person name="Haerty W."/>
            <person name="Hahn M.W."/>
            <person name="Halligan D.L."/>
            <person name="Halpern A.L."/>
            <person name="Halter G.M."/>
            <person name="Han M.V."/>
            <person name="Heger A."/>
            <person name="Hillier L."/>
            <person name="Hinrichs A.S."/>
            <person name="Holmes I."/>
            <person name="Hoskins R.A."/>
            <person name="Hubisz M.J."/>
            <person name="Hultmark D."/>
            <person name="Huntley M.A."/>
            <person name="Jaffe D.B."/>
            <person name="Jagadeeshan S."/>
            <person name="Jeck W.R."/>
            <person name="Johnson J."/>
            <person name="Jones C.D."/>
            <person name="Jordan W.C."/>
            <person name="Karpen G.H."/>
            <person name="Kataoka E."/>
            <person name="Keightley P.D."/>
            <person name="Kheradpour P."/>
            <person name="Kirkness E.F."/>
            <person name="Koerich L.B."/>
            <person name="Kristiansen K."/>
            <person name="Kudrna D."/>
            <person name="Kulathinal R.J."/>
            <person name="Kumar S."/>
            <person name="Kwok R."/>
            <person name="Lander E."/>
            <person name="Langley C.H."/>
            <person name="Lapoint R."/>
            <person name="Lazzaro B.P."/>
            <person name="Lee S.J."/>
            <person name="Levesque L."/>
            <person name="Li R."/>
            <person name="Lin C.F."/>
            <person name="Lin M.F."/>
            <person name="Lindblad-Toh K."/>
            <person name="Llopart A."/>
            <person name="Long M."/>
            <person name="Low L."/>
            <person name="Lozovsky E."/>
            <person name="Lu J."/>
            <person name="Luo M."/>
            <person name="Machado C.A."/>
            <person name="Makalowski W."/>
            <person name="Marzo M."/>
            <person name="Matsuda M."/>
            <person name="Matzkin L."/>
            <person name="McAllister B."/>
            <person name="McBride C.S."/>
            <person name="McKernan B."/>
            <person name="McKernan K."/>
            <person name="Mendez-Lago M."/>
            <person name="Minx P."/>
            <person name="Mollenhauer M.U."/>
            <person name="Montooth K."/>
            <person name="Mount S.M."/>
            <person name="Mu X."/>
            <person name="Myers E."/>
            <person name="Negre B."/>
            <person name="Newfeld S."/>
            <person name="Nielsen R."/>
            <person name="Noor M.A."/>
            <person name="O'Grady P."/>
            <person name="Pachter L."/>
            <person name="Papaceit M."/>
            <person name="Parisi M.J."/>
            <person name="Parisi M."/>
            <person name="Parts L."/>
            <person name="Pedersen J.S."/>
            <person name="Pesole G."/>
            <person name="Phillippy A.M."/>
            <person name="Ponting C.P."/>
            <person name="Pop M."/>
            <person name="Porcelli D."/>
            <person name="Powell J.R."/>
            <person name="Prohaska S."/>
            <person name="Pruitt K."/>
            <person name="Puig M."/>
            <person name="Quesneville H."/>
            <person name="Ram K.R."/>
            <person name="Rand D."/>
            <person name="Rasmussen M.D."/>
            <person name="Reed L.K."/>
            <person name="Reenan R."/>
            <person name="Reily A."/>
            <person name="Remington K.A."/>
            <person name="Rieger T.T."/>
            <person name="Ritchie M.G."/>
            <person name="Robin C."/>
            <person name="Rogers Y.H."/>
            <person name="Rohde C."/>
            <person name="Rozas J."/>
            <person name="Rubenfield M.J."/>
            <person name="Ruiz A."/>
            <person name="Russo S."/>
            <person name="Salzberg S.L."/>
            <person name="Sanchez-Gracia A."/>
            <person name="Saranga D.J."/>
            <person name="Sato H."/>
            <person name="Schaeffer S.W."/>
            <person name="Schatz M.C."/>
            <person name="Schlenke T."/>
            <person name="Schwartz R."/>
            <person name="Segarra C."/>
            <person name="Singh R.S."/>
            <person name="Sirot L."/>
            <person name="Sirota M."/>
            <person name="Sisneros N.B."/>
            <person name="Smith C.D."/>
            <person name="Smith T.F."/>
            <person name="Spieth J."/>
            <person name="Stage D.E."/>
            <person name="Stark A."/>
            <person name="Stephan W."/>
            <person name="Strausberg R.L."/>
            <person name="Strempel S."/>
            <person name="Sturgill D."/>
            <person name="Sutton G."/>
            <person name="Sutton G.G."/>
            <person name="Tao W."/>
            <person name="Teichmann S."/>
            <person name="Tobari Y.N."/>
            <person name="Tomimura Y."/>
            <person name="Tsolas J.M."/>
            <person name="Valente V.L."/>
            <person name="Venter E."/>
            <person name="Venter J.C."/>
            <person name="Vicario S."/>
            <person name="Vieira F.G."/>
            <person name="Vilella A.J."/>
            <person name="Villasante A."/>
            <person name="Walenz B."/>
            <person name="Wang J."/>
            <person name="Wasserman M."/>
            <person name="Watts T."/>
            <person name="Wilson D."/>
            <person name="Wilson R.K."/>
            <person name="Wing R.A."/>
            <person name="Wolfner M.F."/>
            <person name="Wong A."/>
            <person name="Wong G.K."/>
            <person name="Wu C.I."/>
            <person name="Wu G."/>
            <person name="Yamamoto D."/>
            <person name="Yang H.P."/>
            <person name="Yang S.P."/>
            <person name="Yorke J.A."/>
            <person name="Yoshida K."/>
            <person name="Zdobnov E."/>
            <person name="Zhang P."/>
            <person name="Zhang Y."/>
            <person name="Zimin A.V."/>
            <person name="Baldwin J."/>
            <person name="Abdouelleil A."/>
            <person name="Abdulkadir J."/>
            <person name="Abebe A."/>
            <person name="Abera B."/>
            <person name="Abreu J."/>
            <person name="Acer S.C."/>
            <person name="Aftuck L."/>
            <person name="Alexander A."/>
            <person name="An P."/>
            <person name="Anderson E."/>
            <person name="Anderson S."/>
            <person name="Arachi H."/>
            <person name="Azer M."/>
            <person name="Bachantsang P."/>
            <person name="Barry A."/>
            <person name="Bayul T."/>
            <person name="Berlin A."/>
            <person name="Bessette D."/>
            <person name="Bloom T."/>
            <person name="Blye J."/>
            <person name="Boguslavskiy L."/>
            <person name="Bonnet C."/>
            <person name="Boukhgalter B."/>
            <person name="Bourzgui I."/>
            <person name="Brown A."/>
            <person name="Cahill P."/>
            <person name="Channer S."/>
            <person name="Cheshatsang Y."/>
            <person name="Chuda L."/>
            <person name="Citroen M."/>
            <person name="Collymore A."/>
            <person name="Cooke P."/>
            <person name="Costello M."/>
            <person name="D'Aco K."/>
            <person name="Daza R."/>
            <person name="De Haan G."/>
            <person name="DeGray S."/>
            <person name="DeMaso C."/>
            <person name="Dhargay N."/>
            <person name="Dooley K."/>
            <person name="Dooley E."/>
            <person name="Doricent M."/>
            <person name="Dorje P."/>
            <person name="Dorjee K."/>
            <person name="Dupes A."/>
            <person name="Elong R."/>
            <person name="Falk J."/>
            <person name="Farina A."/>
            <person name="Faro S."/>
            <person name="Ferguson D."/>
            <person name="Fisher S."/>
            <person name="Foley C.D."/>
            <person name="Franke A."/>
            <person name="Friedrich D."/>
            <person name="Gadbois L."/>
            <person name="Gearin G."/>
            <person name="Gearin C.R."/>
            <person name="Giannoukos G."/>
            <person name="Goode T."/>
            <person name="Graham J."/>
            <person name="Grandbois E."/>
            <person name="Grewal S."/>
            <person name="Gyaltsen K."/>
            <person name="Hafez N."/>
            <person name="Hagos B."/>
            <person name="Hall J."/>
            <person name="Henson C."/>
            <person name="Hollinger A."/>
            <person name="Honan T."/>
            <person name="Huard M.D."/>
            <person name="Hughes L."/>
            <person name="Hurhula B."/>
            <person name="Husby M.E."/>
            <person name="Kamat A."/>
            <person name="Kanga B."/>
            <person name="Kashin S."/>
            <person name="Khazanovich D."/>
            <person name="Kisner P."/>
            <person name="Lance K."/>
            <person name="Lara M."/>
            <person name="Lee W."/>
            <person name="Lennon N."/>
            <person name="Letendre F."/>
            <person name="LeVine R."/>
            <person name="Lipovsky A."/>
            <person name="Liu X."/>
            <person name="Liu J."/>
            <person name="Liu S."/>
            <person name="Lokyitsang T."/>
            <person name="Lokyitsang Y."/>
            <person name="Lubonja R."/>
            <person name="Lui A."/>
            <person name="MacDonald P."/>
            <person name="Magnisalis V."/>
            <person name="Maru K."/>
            <person name="Matthews C."/>
            <person name="McCusker W."/>
            <person name="McDonough S."/>
            <person name="Mehta T."/>
            <person name="Meldrim J."/>
            <person name="Meneus L."/>
            <person name="Mihai O."/>
            <person name="Mihalev A."/>
            <person name="Mihova T."/>
            <person name="Mittelman R."/>
            <person name="Mlenga V."/>
            <person name="Montmayeur A."/>
            <person name="Mulrain L."/>
            <person name="Navidi A."/>
            <person name="Naylor J."/>
            <person name="Negash T."/>
            <person name="Nguyen T."/>
            <person name="Nguyen N."/>
            <person name="Nicol R."/>
            <person name="Norbu C."/>
            <person name="Norbu N."/>
            <person name="Novod N."/>
            <person name="O'Neill B."/>
            <person name="Osman S."/>
            <person name="Markiewicz E."/>
            <person name="Oyono O.L."/>
            <person name="Patti C."/>
            <person name="Phunkhang P."/>
            <person name="Pierre F."/>
            <person name="Priest M."/>
            <person name="Raghuraman S."/>
            <person name="Rege F."/>
            <person name="Reyes R."/>
            <person name="Rise C."/>
            <person name="Rogov P."/>
            <person name="Ross K."/>
            <person name="Ryan E."/>
            <person name="Settipalli S."/>
            <person name="Shea T."/>
            <person name="Sherpa N."/>
            <person name="Shi L."/>
            <person name="Shih D."/>
            <person name="Sparrow T."/>
            <person name="Spaulding J."/>
            <person name="Stalker J."/>
            <person name="Stange-Thomann N."/>
            <person name="Stavropoulos S."/>
            <person name="Stone C."/>
            <person name="Strader C."/>
            <person name="Tesfaye S."/>
            <person name="Thomson T."/>
            <person name="Thoulutsang Y."/>
            <person name="Thoulutsang D."/>
            <person name="Topham K."/>
            <person name="Topping I."/>
            <person name="Tsamla T."/>
            <person name="Vassiliev H."/>
            <person name="Vo A."/>
            <person name="Wangchuk T."/>
            <person name="Wangdi T."/>
            <person name="Weiand M."/>
            <person name="Wilkinson J."/>
            <person name="Wilson A."/>
            <person name="Yadav S."/>
            <person name="Young G."/>
            <person name="Yu Q."/>
            <person name="Zembek L."/>
            <person name="Zhong D."/>
            <person name="Zimmer A."/>
            <person name="Zwirko Z."/>
            <person name="Jaffe D.B."/>
            <person name="Alvarez P."/>
            <person name="Brockman W."/>
            <person name="Butler J."/>
            <person name="Chin C."/>
            <person name="Gnerre S."/>
            <person name="Grabherr M."/>
            <person name="Kleber M."/>
            <person name="Mauceli E."/>
            <person name="MacCallum I."/>
        </authorList>
    </citation>
    <scope>NUCLEOTIDE SEQUENCE [LARGE SCALE GENOMIC DNA]</scope>
    <source>
        <strain evidence="4">Tucson 14024-0371.13</strain>
    </source>
</reference>
<dbReference type="CTD" id="36192"/>
<dbReference type="OrthoDB" id="6436213at2759"/>
<dbReference type="GO" id="GO:0042302">
    <property type="term" value="F:structural constituent of cuticle"/>
    <property type="evidence" value="ECO:0007669"/>
    <property type="project" value="UniProtKB-UniRule"/>
</dbReference>
<accession>B3MET1</accession>
<keyword evidence="1" id="KW-0193">Cuticle</keyword>
<protein>
    <submittedName>
        <fullName evidence="3">Uncharacterized protein</fullName>
    </submittedName>
</protein>
<evidence type="ECO:0000313" key="4">
    <source>
        <dbReference type="Proteomes" id="UP000007801"/>
    </source>
</evidence>
<dbReference type="GeneID" id="6495275"/>
<sequence length="110" mass="12419">MLALLWILAFCQLLWSWPAESAAIDGPKHQIFKQEIDGSYFFLYESPDGSYREEVGIVKDPQLKQLDGDLEVSGVYRYIDSQSGKKVEVSYSADGDNGFLSRVKYNVEAS</sequence>
<dbReference type="EMBL" id="CH902619">
    <property type="protein sequence ID" value="EDV35545.1"/>
    <property type="molecule type" value="Genomic_DNA"/>
</dbReference>
<dbReference type="KEGG" id="dan:6495275"/>
<dbReference type="HOGENOM" id="CLU_065450_6_0_1"/>
<dbReference type="InParanoid" id="B3MET1"/>
<feature type="chain" id="PRO_5002792730" evidence="2">
    <location>
        <begin position="17"/>
        <end position="110"/>
    </location>
</feature>
<dbReference type="Pfam" id="PF00379">
    <property type="entry name" value="Chitin_bind_4"/>
    <property type="match status" value="1"/>
</dbReference>